<evidence type="ECO:0000256" key="1">
    <source>
        <dbReference type="SAM" id="SignalP"/>
    </source>
</evidence>
<reference evidence="2 3" key="1">
    <citation type="submission" date="2021-11" db="EMBL/GenBank/DDBJ databases">
        <title>Aliifidinibius sp. nov., a new bacterium isolated from saline soil.</title>
        <authorList>
            <person name="Galisteo C."/>
            <person name="De La Haba R."/>
            <person name="Sanchez-Porro C."/>
            <person name="Ventosa A."/>
        </authorList>
    </citation>
    <scope>NUCLEOTIDE SEQUENCE [LARGE SCALE GENOMIC DNA]</scope>
    <source>
        <strain evidence="2 3">KACC 190600</strain>
    </source>
</reference>
<dbReference type="RefSeq" id="WP_265791450.1">
    <property type="nucleotide sequence ID" value="NZ_BAABRS010000005.1"/>
</dbReference>
<organism evidence="2 3">
    <name type="scientific">Fodinibius salicampi</name>
    <dbReference type="NCBI Taxonomy" id="1920655"/>
    <lineage>
        <taxon>Bacteria</taxon>
        <taxon>Pseudomonadati</taxon>
        <taxon>Balneolota</taxon>
        <taxon>Balneolia</taxon>
        <taxon>Balneolales</taxon>
        <taxon>Balneolaceae</taxon>
        <taxon>Fodinibius</taxon>
    </lineage>
</organism>
<evidence type="ECO:0000313" key="3">
    <source>
        <dbReference type="Proteomes" id="UP001207337"/>
    </source>
</evidence>
<dbReference type="Proteomes" id="UP001207337">
    <property type="component" value="Unassembled WGS sequence"/>
</dbReference>
<dbReference type="Pfam" id="PF18950">
    <property type="entry name" value="DUF5694"/>
    <property type="match status" value="1"/>
</dbReference>
<protein>
    <submittedName>
        <fullName evidence="2">DUF5694 domain-containing protein</fullName>
    </submittedName>
</protein>
<comment type="caution">
    <text evidence="2">The sequence shown here is derived from an EMBL/GenBank/DDBJ whole genome shotgun (WGS) entry which is preliminary data.</text>
</comment>
<sequence>MRFVLILLSIFSLVLTDSALAQYSGKSSTKEDDFKKTKVLVLATHHISHYEDDFSPTLLDSLINVLKDYSPTIIGMEVLSGVQIAEMERRGGPYDSWLISFAEEQLRYGSQAQEALDISWRKANMVADSLLGKVQSAKEIADSTRLELINHLIASYRLHTAALQWSYLSEENQSNQSIIPKTTVKGLTNILNSADETVSISLRLAHQLNLQRLYPIDDHLDKDSFYSENDTQLDKALDDSTVQALKNAPYLVKQGDLLEQGMEDSTWLPLYKYMNSPAYYDQDKEKQWRNIFLETSNVPLRSRLALWEERNLKIAAHIRSAIARDPGGRVLITIGASHKAFLDLYLKEMMGIEVVHLSDII</sequence>
<feature type="chain" id="PRO_5046585996" evidence="1">
    <location>
        <begin position="22"/>
        <end position="361"/>
    </location>
</feature>
<accession>A0ABT3Q2J7</accession>
<keyword evidence="1" id="KW-0732">Signal</keyword>
<proteinExistence type="predicted"/>
<feature type="signal peptide" evidence="1">
    <location>
        <begin position="1"/>
        <end position="21"/>
    </location>
</feature>
<keyword evidence="3" id="KW-1185">Reference proteome</keyword>
<gene>
    <name evidence="2" type="ORF">LQ318_15290</name>
</gene>
<evidence type="ECO:0000313" key="2">
    <source>
        <dbReference type="EMBL" id="MCW9714271.1"/>
    </source>
</evidence>
<name>A0ABT3Q2J7_9BACT</name>
<dbReference type="InterPro" id="IPR043749">
    <property type="entry name" value="DUF5694"/>
</dbReference>
<dbReference type="EMBL" id="JAJNDC010000005">
    <property type="protein sequence ID" value="MCW9714271.1"/>
    <property type="molecule type" value="Genomic_DNA"/>
</dbReference>